<dbReference type="SUPFAM" id="SSF56601">
    <property type="entry name" value="beta-lactamase/transpeptidase-like"/>
    <property type="match status" value="1"/>
</dbReference>
<dbReference type="Gene3D" id="3.40.710.10">
    <property type="entry name" value="DD-peptidase/beta-lactamase superfamily"/>
    <property type="match status" value="1"/>
</dbReference>
<reference evidence="2 3" key="1">
    <citation type="submission" date="2020-02" db="EMBL/GenBank/DDBJ databases">
        <title>Acidophilic actinobacteria isolated from forest soil.</title>
        <authorList>
            <person name="Golinska P."/>
        </authorList>
    </citation>
    <scope>NUCLEOTIDE SEQUENCE [LARGE SCALE GENOMIC DNA]</scope>
    <source>
        <strain evidence="2 3">NL8</strain>
    </source>
</reference>
<keyword evidence="3" id="KW-1185">Reference proteome</keyword>
<dbReference type="PANTHER" id="PTHR43283">
    <property type="entry name" value="BETA-LACTAMASE-RELATED"/>
    <property type="match status" value="1"/>
</dbReference>
<evidence type="ECO:0000313" key="2">
    <source>
        <dbReference type="EMBL" id="MBS2552714.1"/>
    </source>
</evidence>
<protein>
    <submittedName>
        <fullName evidence="2">Beta-lactamase family protein</fullName>
    </submittedName>
</protein>
<sequence>MNPTHLTEALDVLVPEILALAKAPGMNIALGIDDRVVWAKGYGHADLATGRPMTPETVGPTGSDAKPYTATAVLQLLDRGLIGLDDPINDHLGGLRVTNPHGEREITLRDLLTHRSGLGSDFAFSDRVPPIALGDLLKKILAEGRTDAYGGSVLPLWVTPVGAQYQYSNVGIGLIGYLVERLNPDGVSFSEWLQGNLFAPLGMGSTCFPPAQHPDYAPADLLDRRSTGYATLDGFQFRLPQIHAGLYPAGGALTTPSDHARFLLAIAGGGRLGGVSILTNATAEAMVSPQAGRGPDPDTTIGYVWNVFQYGTPSYHIGHGGEYMWGWNQVSRVWPERRIAVTASVNQWDLGDLGSSERPSHLAGRLMLNVVDAWVHGADPRPLRSEAAARSYLAGVIVGDRLTARLGITAAPTGFDVDAIIAASSVADGTPWDAAAFRSGIGDVAAADGTPAGMKRLVGQNLPAHHLALVQRQLGVPFLGNMVSGQ</sequence>
<organism evidence="2 3">
    <name type="scientific">Catenulispora pinistramenti</name>
    <dbReference type="NCBI Taxonomy" id="2705254"/>
    <lineage>
        <taxon>Bacteria</taxon>
        <taxon>Bacillati</taxon>
        <taxon>Actinomycetota</taxon>
        <taxon>Actinomycetes</taxon>
        <taxon>Catenulisporales</taxon>
        <taxon>Catenulisporaceae</taxon>
        <taxon>Catenulispora</taxon>
    </lineage>
</organism>
<dbReference type="EMBL" id="JAAFYZ010000204">
    <property type="protein sequence ID" value="MBS2552714.1"/>
    <property type="molecule type" value="Genomic_DNA"/>
</dbReference>
<gene>
    <name evidence="2" type="ORF">KGQ19_38245</name>
</gene>
<proteinExistence type="predicted"/>
<dbReference type="Proteomes" id="UP000730482">
    <property type="component" value="Unassembled WGS sequence"/>
</dbReference>
<dbReference type="InterPro" id="IPR001466">
    <property type="entry name" value="Beta-lactam-related"/>
</dbReference>
<dbReference type="InterPro" id="IPR012338">
    <property type="entry name" value="Beta-lactam/transpept-like"/>
</dbReference>
<dbReference type="InterPro" id="IPR050789">
    <property type="entry name" value="Diverse_Enzym_Activities"/>
</dbReference>
<evidence type="ECO:0000313" key="3">
    <source>
        <dbReference type="Proteomes" id="UP000730482"/>
    </source>
</evidence>
<name>A0ABS5L315_9ACTN</name>
<feature type="domain" description="Beta-lactamase-related" evidence="1">
    <location>
        <begin position="20"/>
        <end position="350"/>
    </location>
</feature>
<dbReference type="RefSeq" id="WP_212018568.1">
    <property type="nucleotide sequence ID" value="NZ_JAAFYZ010000204.1"/>
</dbReference>
<accession>A0ABS5L315</accession>
<dbReference type="Pfam" id="PF00144">
    <property type="entry name" value="Beta-lactamase"/>
    <property type="match status" value="1"/>
</dbReference>
<comment type="caution">
    <text evidence="2">The sequence shown here is derived from an EMBL/GenBank/DDBJ whole genome shotgun (WGS) entry which is preliminary data.</text>
</comment>
<evidence type="ECO:0000259" key="1">
    <source>
        <dbReference type="Pfam" id="PF00144"/>
    </source>
</evidence>
<dbReference type="PANTHER" id="PTHR43283:SF18">
    <property type="match status" value="1"/>
</dbReference>